<feature type="domain" description="S1 motif" evidence="2">
    <location>
        <begin position="470"/>
        <end position="578"/>
    </location>
</feature>
<dbReference type="Gene3D" id="2.40.50.140">
    <property type="entry name" value="Nucleic acid-binding proteins"/>
    <property type="match status" value="2"/>
</dbReference>
<dbReference type="Pfam" id="PF00575">
    <property type="entry name" value="S1"/>
    <property type="match status" value="2"/>
</dbReference>
<dbReference type="PANTHER" id="PTHR47600">
    <property type="entry name" value="NUCLEIC ACID-BINDING, OB-FOLD-LIKE PROTEIN"/>
    <property type="match status" value="1"/>
</dbReference>
<feature type="compositionally biased region" description="Basic and acidic residues" evidence="1">
    <location>
        <begin position="533"/>
        <end position="548"/>
    </location>
</feature>
<feature type="region of interest" description="Disordered" evidence="1">
    <location>
        <begin position="514"/>
        <end position="548"/>
    </location>
</feature>
<feature type="compositionally biased region" description="Low complexity" evidence="1">
    <location>
        <begin position="154"/>
        <end position="167"/>
    </location>
</feature>
<reference evidence="3 4" key="1">
    <citation type="journal article" date="2015" name="Genome Biol. Evol.">
        <title>Comparative Genomics of a Bacterivorous Green Alga Reveals Evolutionary Causalities and Consequences of Phago-Mixotrophic Mode of Nutrition.</title>
        <authorList>
            <person name="Burns J.A."/>
            <person name="Paasch A."/>
            <person name="Narechania A."/>
            <person name="Kim E."/>
        </authorList>
    </citation>
    <scope>NUCLEOTIDE SEQUENCE [LARGE SCALE GENOMIC DNA]</scope>
    <source>
        <strain evidence="3 4">PLY_AMNH</strain>
    </source>
</reference>
<accession>A0AAE0F7R0</accession>
<feature type="compositionally biased region" description="Low complexity" evidence="1">
    <location>
        <begin position="209"/>
        <end position="223"/>
    </location>
</feature>
<sequence>MTLQCTLNSPGQLLAGRRLDSSLRTLRHLHVRRIGGKRHGAPVCAKKKDAGKKYGSGRASLEIKEADYAQFGRILGESRSEIEKKSETRLSEKKLKRELDGVPEAEVDDVLPDQRRPTYADLADLLSRPGAMDGTAPVIPKRSLSGATRPGGSSPPKAAPPKASAPKAAPPPPPPLAAKPSLNKPPSQQTPMPTYDEFKAMLDKEKAFPKAASRPSSTARAPPSAAPPASPPKPPQPPAPLPDLASKPSKPAPAPEPEPQTTYAEYQQQQKRKMKQEKESLEKPVMPSKDIAAEQLIQKPVSKPASKPAKPASKPMAKPVEEPEAQSTAEAIEKPVPMPKPVAKPSACTAQRGEPVEAKAPLPEEDGALAPGPADTDQAAETQSAGTASTAPEEAAAADADMAAKIAALMAENEALKMELEKKEELPSPLKRPAPRPVRVITGDVEARREARRKHFQEQLDKAQALLKSGAWVQGTITGYNKGGVIVQFAGGARGFVPFSQLSRNMRHMVSLLEGQQTDQDPEPREQPAAGEGEAKAADPDSEANTRREVLSSLVGENIQVHVLSVDRESGRVVLTSDMDSSLSEDGQQRARESIFERIEEGDIVETTITNITEFGAFCQVQGLNGMIHLSEIAWKHLKHPQEVLEVGQQVQACITFKDQKKQRLSLSMKRLLPDPLLQSMDVLADAAERGEVKLLEGDMEDVPEVCRLLAMQEGVEAVICAKHFATETHSPAFQLWLAEENAEGFKLFARKDASMQELMVETILTRDQLKVAVEKVTTILLQSL</sequence>
<dbReference type="InterPro" id="IPR003029">
    <property type="entry name" value="S1_domain"/>
</dbReference>
<dbReference type="PANTHER" id="PTHR47600:SF1">
    <property type="entry name" value="NUCLEIC ACID-BINDING, OB-FOLD-LIKE PROTEIN"/>
    <property type="match status" value="1"/>
</dbReference>
<feature type="domain" description="S1 motif" evidence="2">
    <location>
        <begin position="602"/>
        <end position="670"/>
    </location>
</feature>
<dbReference type="PROSITE" id="PS50126">
    <property type="entry name" value="S1"/>
    <property type="match status" value="2"/>
</dbReference>
<protein>
    <recommendedName>
        <fullName evidence="2">S1 motif domain-containing protein</fullName>
    </recommendedName>
</protein>
<feature type="compositionally biased region" description="Basic and acidic residues" evidence="1">
    <location>
        <begin position="80"/>
        <end position="100"/>
    </location>
</feature>
<comment type="caution">
    <text evidence="3">The sequence shown here is derived from an EMBL/GenBank/DDBJ whole genome shotgun (WGS) entry which is preliminary data.</text>
</comment>
<organism evidence="3 4">
    <name type="scientific">Cymbomonas tetramitiformis</name>
    <dbReference type="NCBI Taxonomy" id="36881"/>
    <lineage>
        <taxon>Eukaryota</taxon>
        <taxon>Viridiplantae</taxon>
        <taxon>Chlorophyta</taxon>
        <taxon>Pyramimonadophyceae</taxon>
        <taxon>Pyramimonadales</taxon>
        <taxon>Pyramimonadaceae</taxon>
        <taxon>Cymbomonas</taxon>
    </lineage>
</organism>
<dbReference type="InterPro" id="IPR012340">
    <property type="entry name" value="NA-bd_OB-fold"/>
</dbReference>
<dbReference type="CDD" id="cd05688">
    <property type="entry name" value="S1_RPS1_repeat_ec3"/>
    <property type="match status" value="1"/>
</dbReference>
<gene>
    <name evidence="3" type="ORF">CYMTET_36941</name>
</gene>
<feature type="compositionally biased region" description="Pro residues" evidence="1">
    <location>
        <begin position="224"/>
        <end position="241"/>
    </location>
</feature>
<evidence type="ECO:0000313" key="3">
    <source>
        <dbReference type="EMBL" id="KAK3253825.1"/>
    </source>
</evidence>
<dbReference type="Proteomes" id="UP001190700">
    <property type="component" value="Unassembled WGS sequence"/>
</dbReference>
<dbReference type="EMBL" id="LGRX02024607">
    <property type="protein sequence ID" value="KAK3253825.1"/>
    <property type="molecule type" value="Genomic_DNA"/>
</dbReference>
<dbReference type="AlphaFoldDB" id="A0AAE0F7R0"/>
<feature type="compositionally biased region" description="Acidic residues" evidence="1">
    <location>
        <begin position="101"/>
        <end position="111"/>
    </location>
</feature>
<keyword evidence="4" id="KW-1185">Reference proteome</keyword>
<proteinExistence type="predicted"/>
<dbReference type="SMART" id="SM00316">
    <property type="entry name" value="S1"/>
    <property type="match status" value="2"/>
</dbReference>
<name>A0AAE0F7R0_9CHLO</name>
<dbReference type="GO" id="GO:0003676">
    <property type="term" value="F:nucleic acid binding"/>
    <property type="evidence" value="ECO:0007669"/>
    <property type="project" value="InterPro"/>
</dbReference>
<evidence type="ECO:0000313" key="4">
    <source>
        <dbReference type="Proteomes" id="UP001190700"/>
    </source>
</evidence>
<feature type="compositionally biased region" description="Low complexity" evidence="1">
    <location>
        <begin position="385"/>
        <end position="397"/>
    </location>
</feature>
<feature type="region of interest" description="Disordered" evidence="1">
    <location>
        <begin position="80"/>
        <end position="397"/>
    </location>
</feature>
<dbReference type="SUPFAM" id="SSF50249">
    <property type="entry name" value="Nucleic acid-binding proteins"/>
    <property type="match status" value="2"/>
</dbReference>
<feature type="compositionally biased region" description="Basic and acidic residues" evidence="1">
    <location>
        <begin position="196"/>
        <end position="208"/>
    </location>
</feature>
<evidence type="ECO:0000259" key="2">
    <source>
        <dbReference type="PROSITE" id="PS50126"/>
    </source>
</evidence>
<feature type="compositionally biased region" description="Low complexity" evidence="1">
    <location>
        <begin position="299"/>
        <end position="318"/>
    </location>
</feature>
<feature type="compositionally biased region" description="Pro residues" evidence="1">
    <location>
        <begin position="168"/>
        <end position="177"/>
    </location>
</feature>
<evidence type="ECO:0000256" key="1">
    <source>
        <dbReference type="SAM" id="MobiDB-lite"/>
    </source>
</evidence>